<sequence length="297" mass="32851">MRSIGLWIGVALLCCFGHLVAVGADGVEDVTDVCNERKHLCGKGARCISAPFEKKHFICQCTDECYGGPQCDVNICKEYRVNINKRRSLQIYQKYVRFLLILSGYVLALAAIIALLVEQFYWRNKKNKVRHVISADSSQISRASTYLKYPYDEASYCKSAYSTFGAKATKSHTAMSSGTLACVPSLTSVSVISMKASKTRCPNNKQPVSPNIPKTQGRRIAWDEIEMRRHGYVNRFCRRPDLDEVDPKSIDVSVLEPRQTVTGPTSFSTALSLPENKAGNGCTAIPSESSAVSTVRT</sequence>
<name>A0AA39HY69_9BILA</name>
<comment type="caution">
    <text evidence="4">The sequence shown here is derived from an EMBL/GenBank/DDBJ whole genome shotgun (WGS) entry which is preliminary data.</text>
</comment>
<gene>
    <name evidence="4" type="ORF">QR680_006610</name>
</gene>
<feature type="compositionally biased region" description="Polar residues" evidence="1">
    <location>
        <begin position="286"/>
        <end position="297"/>
    </location>
</feature>
<dbReference type="AlphaFoldDB" id="A0AA39HY69"/>
<evidence type="ECO:0000256" key="2">
    <source>
        <dbReference type="SAM" id="Phobius"/>
    </source>
</evidence>
<keyword evidence="2" id="KW-0472">Membrane</keyword>
<feature type="region of interest" description="Disordered" evidence="1">
    <location>
        <begin position="278"/>
        <end position="297"/>
    </location>
</feature>
<feature type="transmembrane region" description="Helical" evidence="2">
    <location>
        <begin position="95"/>
        <end position="117"/>
    </location>
</feature>
<reference evidence="4" key="1">
    <citation type="submission" date="2023-06" db="EMBL/GenBank/DDBJ databases">
        <title>Genomic analysis of the entomopathogenic nematode Steinernema hermaphroditum.</title>
        <authorList>
            <person name="Schwarz E.M."/>
            <person name="Heppert J.K."/>
            <person name="Baniya A."/>
            <person name="Schwartz H.T."/>
            <person name="Tan C.-H."/>
            <person name="Antoshechkin I."/>
            <person name="Sternberg P.W."/>
            <person name="Goodrich-Blair H."/>
            <person name="Dillman A.R."/>
        </authorList>
    </citation>
    <scope>NUCLEOTIDE SEQUENCE</scope>
    <source>
        <strain evidence="4">PS9179</strain>
        <tissue evidence="4">Whole animal</tissue>
    </source>
</reference>
<keyword evidence="3" id="KW-0732">Signal</keyword>
<evidence type="ECO:0000256" key="1">
    <source>
        <dbReference type="SAM" id="MobiDB-lite"/>
    </source>
</evidence>
<evidence type="ECO:0008006" key="6">
    <source>
        <dbReference type="Google" id="ProtNLM"/>
    </source>
</evidence>
<feature type="signal peptide" evidence="3">
    <location>
        <begin position="1"/>
        <end position="24"/>
    </location>
</feature>
<organism evidence="4 5">
    <name type="scientific">Steinernema hermaphroditum</name>
    <dbReference type="NCBI Taxonomy" id="289476"/>
    <lineage>
        <taxon>Eukaryota</taxon>
        <taxon>Metazoa</taxon>
        <taxon>Ecdysozoa</taxon>
        <taxon>Nematoda</taxon>
        <taxon>Chromadorea</taxon>
        <taxon>Rhabditida</taxon>
        <taxon>Tylenchina</taxon>
        <taxon>Panagrolaimomorpha</taxon>
        <taxon>Strongyloidoidea</taxon>
        <taxon>Steinernematidae</taxon>
        <taxon>Steinernema</taxon>
    </lineage>
</organism>
<dbReference type="EMBL" id="JAUCMV010000003">
    <property type="protein sequence ID" value="KAK0413113.1"/>
    <property type="molecule type" value="Genomic_DNA"/>
</dbReference>
<protein>
    <recommendedName>
        <fullName evidence="6">EGF-like domain-containing protein</fullName>
    </recommendedName>
</protein>
<keyword evidence="2" id="KW-0812">Transmembrane</keyword>
<evidence type="ECO:0000313" key="4">
    <source>
        <dbReference type="EMBL" id="KAK0413113.1"/>
    </source>
</evidence>
<keyword evidence="2" id="KW-1133">Transmembrane helix</keyword>
<evidence type="ECO:0000313" key="5">
    <source>
        <dbReference type="Proteomes" id="UP001175271"/>
    </source>
</evidence>
<feature type="chain" id="PRO_5041246982" description="EGF-like domain-containing protein" evidence="3">
    <location>
        <begin position="25"/>
        <end position="297"/>
    </location>
</feature>
<proteinExistence type="predicted"/>
<dbReference type="Proteomes" id="UP001175271">
    <property type="component" value="Unassembled WGS sequence"/>
</dbReference>
<keyword evidence="5" id="KW-1185">Reference proteome</keyword>
<accession>A0AA39HY69</accession>
<evidence type="ECO:0000256" key="3">
    <source>
        <dbReference type="SAM" id="SignalP"/>
    </source>
</evidence>